<dbReference type="OrthoDB" id="9791837at2"/>
<accession>A0A2Z4GFU3</accession>
<dbReference type="KEGG" id="als:DJ013_17415"/>
<dbReference type="Gene3D" id="3.40.50.150">
    <property type="entry name" value="Vaccinia Virus protein VP39"/>
    <property type="match status" value="1"/>
</dbReference>
<dbReference type="InterPro" id="IPR029063">
    <property type="entry name" value="SAM-dependent_MTases_sf"/>
</dbReference>
<dbReference type="GO" id="GO:0008168">
    <property type="term" value="F:methyltransferase activity"/>
    <property type="evidence" value="ECO:0007669"/>
    <property type="project" value="UniProtKB-KW"/>
</dbReference>
<keyword evidence="1" id="KW-0489">Methyltransferase</keyword>
<dbReference type="SUPFAM" id="SSF53335">
    <property type="entry name" value="S-adenosyl-L-methionine-dependent methyltransferases"/>
    <property type="match status" value="1"/>
</dbReference>
<reference evidence="1 2" key="1">
    <citation type="submission" date="2018-05" db="EMBL/GenBank/DDBJ databases">
        <title>Complete genome sequence of Arcticibacterium luteifluviistationis SM1504T, a cytophagaceae bacterium isolated from Arctic surface seawater.</title>
        <authorList>
            <person name="Li Y."/>
            <person name="Qin Q.-L."/>
        </authorList>
    </citation>
    <scope>NUCLEOTIDE SEQUENCE [LARGE SCALE GENOMIC DNA]</scope>
    <source>
        <strain evidence="1 2">SM1504</strain>
    </source>
</reference>
<protein>
    <submittedName>
        <fullName evidence="1">Class I SAM-dependent methyltransferase</fullName>
    </submittedName>
</protein>
<dbReference type="EMBL" id="CP029480">
    <property type="protein sequence ID" value="AWV99854.1"/>
    <property type="molecule type" value="Genomic_DNA"/>
</dbReference>
<evidence type="ECO:0000313" key="2">
    <source>
        <dbReference type="Proteomes" id="UP000249873"/>
    </source>
</evidence>
<dbReference type="RefSeq" id="WP_111373222.1">
    <property type="nucleotide sequence ID" value="NZ_CP029480.1"/>
</dbReference>
<gene>
    <name evidence="1" type="ORF">DJ013_17415</name>
</gene>
<organism evidence="1 2">
    <name type="scientific">Arcticibacterium luteifluviistationis</name>
    <dbReference type="NCBI Taxonomy" id="1784714"/>
    <lineage>
        <taxon>Bacteria</taxon>
        <taxon>Pseudomonadati</taxon>
        <taxon>Bacteroidota</taxon>
        <taxon>Cytophagia</taxon>
        <taxon>Cytophagales</taxon>
        <taxon>Leadbetterellaceae</taxon>
        <taxon>Arcticibacterium</taxon>
    </lineage>
</organism>
<dbReference type="Proteomes" id="UP000249873">
    <property type="component" value="Chromosome"/>
</dbReference>
<keyword evidence="1" id="KW-0808">Transferase</keyword>
<dbReference type="PANTHER" id="PTHR43861">
    <property type="entry name" value="TRANS-ACONITATE 2-METHYLTRANSFERASE-RELATED"/>
    <property type="match status" value="1"/>
</dbReference>
<sequence length="310" mass="35623">MKCRICNNLDNLKEYQVREMMFGFRDKFSYLECTKCGCLQIAEIPNNISKYYPSNYYSYSSSSPDSKIKEYLKGERDNYAVSKKGLLGNLVSKYFPNIRAQILSEIPISKNSKILDVGCGNGVLLLALRRIGFVNISGIDPFIENDISYGNGLDIYKKMIHEVKEKQDVIMFHHSFEHMPDPLETFQTVSKLLNKGGYCIIRVPTVSSYAWKHYRENWVQLDAPRHFFLHSEKSIDILAKKVSLTVEKVVYDSTELQFLGSERYLKNIPLLDATPNKEIFSSSEIKAFKLKAIELNQKNNGDSCAFIIKK</sequence>
<dbReference type="CDD" id="cd02440">
    <property type="entry name" value="AdoMet_MTases"/>
    <property type="match status" value="1"/>
</dbReference>
<dbReference type="AlphaFoldDB" id="A0A2Z4GFU3"/>
<proteinExistence type="predicted"/>
<keyword evidence="2" id="KW-1185">Reference proteome</keyword>
<evidence type="ECO:0000313" key="1">
    <source>
        <dbReference type="EMBL" id="AWV99854.1"/>
    </source>
</evidence>
<name>A0A2Z4GFU3_9BACT</name>
<dbReference type="GO" id="GO:0032259">
    <property type="term" value="P:methylation"/>
    <property type="evidence" value="ECO:0007669"/>
    <property type="project" value="UniProtKB-KW"/>
</dbReference>
<dbReference type="Pfam" id="PF13489">
    <property type="entry name" value="Methyltransf_23"/>
    <property type="match status" value="1"/>
</dbReference>